<comment type="similarity">
    <text evidence="2">Belongs to the eukaryotic/archaeal PrmC-related family.</text>
</comment>
<dbReference type="PANTHER" id="PTHR45875:SF1">
    <property type="entry name" value="METHYLTRANSFERASE N6AMT1"/>
    <property type="match status" value="1"/>
</dbReference>
<dbReference type="InterPro" id="IPR029063">
    <property type="entry name" value="SAM-dependent_MTases_sf"/>
</dbReference>
<feature type="region of interest" description="Disordered" evidence="7">
    <location>
        <begin position="126"/>
        <end position="146"/>
    </location>
</feature>
<dbReference type="FunFam" id="3.40.50.150:FF:000077">
    <property type="entry name" value="HemK methyltransferase family member 2"/>
    <property type="match status" value="1"/>
</dbReference>
<protein>
    <submittedName>
        <fullName evidence="8">Uncharacterized protein</fullName>
    </submittedName>
</protein>
<name>A0ABD3M691_9STRA</name>
<organism evidence="8 9">
    <name type="scientific">Discostella pseudostelligera</name>
    <dbReference type="NCBI Taxonomy" id="259834"/>
    <lineage>
        <taxon>Eukaryota</taxon>
        <taxon>Sar</taxon>
        <taxon>Stramenopiles</taxon>
        <taxon>Ochrophyta</taxon>
        <taxon>Bacillariophyta</taxon>
        <taxon>Coscinodiscophyceae</taxon>
        <taxon>Thalassiosirophycidae</taxon>
        <taxon>Stephanodiscales</taxon>
        <taxon>Stephanodiscaceae</taxon>
        <taxon>Discostella</taxon>
    </lineage>
</organism>
<dbReference type="PROSITE" id="PS00092">
    <property type="entry name" value="N6_MTASE"/>
    <property type="match status" value="1"/>
</dbReference>
<dbReference type="SUPFAM" id="SSF53335">
    <property type="entry name" value="S-adenosyl-L-methionine-dependent methyltransferases"/>
    <property type="match status" value="1"/>
</dbReference>
<gene>
    <name evidence="8" type="ORF">ACHAWU_002654</name>
</gene>
<keyword evidence="3" id="KW-0489">Methyltransferase</keyword>
<evidence type="ECO:0000256" key="7">
    <source>
        <dbReference type="SAM" id="MobiDB-lite"/>
    </source>
</evidence>
<dbReference type="GO" id="GO:0008168">
    <property type="term" value="F:methyltransferase activity"/>
    <property type="evidence" value="ECO:0007669"/>
    <property type="project" value="UniProtKB-KW"/>
</dbReference>
<dbReference type="GO" id="GO:0032259">
    <property type="term" value="P:methylation"/>
    <property type="evidence" value="ECO:0007669"/>
    <property type="project" value="UniProtKB-KW"/>
</dbReference>
<evidence type="ECO:0000313" key="9">
    <source>
        <dbReference type="Proteomes" id="UP001530293"/>
    </source>
</evidence>
<sequence length="314" mass="35071">MAEYHPLRTADQYPTTTAYAQLNANAEQRAKSSHPAQMPNLSHLQLSDYDNVYSPSDDTYLLLDAIGFDMDVTFMSGDEGGDTTANNKATNDNMAMPCPNVRVTLEIGCGTGVPTVYLAKRLRNGSENKRHHHQQHQPSVKEGDKEKINKNATDYHCRTQHHVTDINPHAIRIAKTTAEKNDIPASDFHVHNCDLASDLLPQLSNQVDVLIFNPPYVPTPNEEVGSNGIEASWAGGTNGRVVLDRALPQIAQLLAYPHGVAYIVVVDDNYPEQICQWMEKKYDILAIPWMRRKARNEFLTIIKMTTTRKVGVLP</sequence>
<evidence type="ECO:0000256" key="2">
    <source>
        <dbReference type="ARBA" id="ARBA00006149"/>
    </source>
</evidence>
<dbReference type="InterPro" id="IPR052190">
    <property type="entry name" value="Euk-Arch_PrmC-MTase"/>
</dbReference>
<dbReference type="InterPro" id="IPR002052">
    <property type="entry name" value="DNA_methylase_N6_adenine_CS"/>
</dbReference>
<comment type="caution">
    <text evidence="8">The sequence shown here is derived from an EMBL/GenBank/DDBJ whole genome shotgun (WGS) entry which is preliminary data.</text>
</comment>
<dbReference type="PANTHER" id="PTHR45875">
    <property type="entry name" value="METHYLTRANSFERASE N6AMT1"/>
    <property type="match status" value="1"/>
</dbReference>
<comment type="subcellular location">
    <subcellularLocation>
        <location evidence="1">Nucleus</location>
    </subcellularLocation>
</comment>
<evidence type="ECO:0000256" key="6">
    <source>
        <dbReference type="ARBA" id="ARBA00023242"/>
    </source>
</evidence>
<evidence type="ECO:0000256" key="5">
    <source>
        <dbReference type="ARBA" id="ARBA00022691"/>
    </source>
</evidence>
<keyword evidence="6" id="KW-0539">Nucleus</keyword>
<keyword evidence="5" id="KW-0949">S-adenosyl-L-methionine</keyword>
<reference evidence="8 9" key="1">
    <citation type="submission" date="2024-10" db="EMBL/GenBank/DDBJ databases">
        <title>Updated reference genomes for cyclostephanoid diatoms.</title>
        <authorList>
            <person name="Roberts W.R."/>
            <person name="Alverson A.J."/>
        </authorList>
    </citation>
    <scope>NUCLEOTIDE SEQUENCE [LARGE SCALE GENOMIC DNA]</scope>
    <source>
        <strain evidence="8 9">AJA232-27</strain>
    </source>
</reference>
<evidence type="ECO:0000256" key="4">
    <source>
        <dbReference type="ARBA" id="ARBA00022679"/>
    </source>
</evidence>
<keyword evidence="9" id="KW-1185">Reference proteome</keyword>
<dbReference type="Proteomes" id="UP001530293">
    <property type="component" value="Unassembled WGS sequence"/>
</dbReference>
<proteinExistence type="inferred from homology"/>
<dbReference type="GO" id="GO:0005634">
    <property type="term" value="C:nucleus"/>
    <property type="evidence" value="ECO:0007669"/>
    <property type="project" value="UniProtKB-SubCell"/>
</dbReference>
<keyword evidence="4" id="KW-0808">Transferase</keyword>
<dbReference type="Gene3D" id="3.40.50.150">
    <property type="entry name" value="Vaccinia Virus protein VP39"/>
    <property type="match status" value="1"/>
</dbReference>
<dbReference type="CDD" id="cd02440">
    <property type="entry name" value="AdoMet_MTases"/>
    <property type="match status" value="1"/>
</dbReference>
<dbReference type="EMBL" id="JALLBG020000315">
    <property type="protein sequence ID" value="KAL3756075.1"/>
    <property type="molecule type" value="Genomic_DNA"/>
</dbReference>
<evidence type="ECO:0000256" key="1">
    <source>
        <dbReference type="ARBA" id="ARBA00004123"/>
    </source>
</evidence>
<accession>A0ABD3M691</accession>
<evidence type="ECO:0000313" key="8">
    <source>
        <dbReference type="EMBL" id="KAL3756075.1"/>
    </source>
</evidence>
<evidence type="ECO:0000256" key="3">
    <source>
        <dbReference type="ARBA" id="ARBA00022603"/>
    </source>
</evidence>
<dbReference type="AlphaFoldDB" id="A0ABD3M691"/>